<dbReference type="EMBL" id="KI894021">
    <property type="protein sequence ID" value="OCF24947.1"/>
    <property type="molecule type" value="Genomic_DNA"/>
</dbReference>
<dbReference type="AlphaFoldDB" id="A0A1B9G1P7"/>
<proteinExistence type="predicted"/>
<dbReference type="KEGG" id="kbi:30209156"/>
<reference evidence="3" key="4">
    <citation type="submission" date="2024-02" db="EMBL/GenBank/DDBJ databases">
        <title>Comparative genomics of Cryptococcus and Kwoniella reveals pathogenesis evolution and contrasting modes of karyotype evolution via chromosome fusion or intercentromeric recombination.</title>
        <authorList>
            <person name="Coelho M.A."/>
            <person name="David-Palma M."/>
            <person name="Shea T."/>
            <person name="Bowers K."/>
            <person name="McGinley-Smith S."/>
            <person name="Mohammad A.W."/>
            <person name="Gnirke A."/>
            <person name="Yurkov A.M."/>
            <person name="Nowrousian M."/>
            <person name="Sun S."/>
            <person name="Cuomo C.A."/>
            <person name="Heitman J."/>
        </authorList>
    </citation>
    <scope>NUCLEOTIDE SEQUENCE</scope>
    <source>
        <strain evidence="3">CBS 10118</strain>
    </source>
</reference>
<dbReference type="EMBL" id="CP144544">
    <property type="protein sequence ID" value="WVW83618.1"/>
    <property type="molecule type" value="Genomic_DNA"/>
</dbReference>
<evidence type="ECO:0000313" key="2">
    <source>
        <dbReference type="EMBL" id="OCF24947.1"/>
    </source>
</evidence>
<feature type="compositionally biased region" description="Basic and acidic residues" evidence="1">
    <location>
        <begin position="1"/>
        <end position="12"/>
    </location>
</feature>
<dbReference type="Proteomes" id="UP000092730">
    <property type="component" value="Chromosome 4"/>
</dbReference>
<evidence type="ECO:0000313" key="3">
    <source>
        <dbReference type="EMBL" id="WVW83618.1"/>
    </source>
</evidence>
<feature type="region of interest" description="Disordered" evidence="1">
    <location>
        <begin position="1"/>
        <end position="27"/>
    </location>
</feature>
<keyword evidence="4" id="KW-1185">Reference proteome</keyword>
<dbReference type="RefSeq" id="XP_019046017.1">
    <property type="nucleotide sequence ID" value="XM_019191387.1"/>
</dbReference>
<gene>
    <name evidence="2" type="ORF">I302_04757</name>
    <name evidence="3" type="ORF">I302_105639</name>
</gene>
<protein>
    <submittedName>
        <fullName evidence="2">Uncharacterized protein</fullName>
    </submittedName>
</protein>
<evidence type="ECO:0000256" key="1">
    <source>
        <dbReference type="SAM" id="MobiDB-lite"/>
    </source>
</evidence>
<accession>A0A1B9G1P7</accession>
<reference evidence="2" key="1">
    <citation type="submission" date="2013-07" db="EMBL/GenBank/DDBJ databases">
        <title>The Genome Sequence of Cryptococcus bestiolae CBS10118.</title>
        <authorList>
            <consortium name="The Broad Institute Genome Sequencing Platform"/>
            <person name="Cuomo C."/>
            <person name="Litvintseva A."/>
            <person name="Chen Y."/>
            <person name="Heitman J."/>
            <person name="Sun S."/>
            <person name="Springer D."/>
            <person name="Dromer F."/>
            <person name="Young S.K."/>
            <person name="Zeng Q."/>
            <person name="Gargeya S."/>
            <person name="Fitzgerald M."/>
            <person name="Abouelleil A."/>
            <person name="Alvarado L."/>
            <person name="Berlin A.M."/>
            <person name="Chapman S.B."/>
            <person name="Dewar J."/>
            <person name="Goldberg J."/>
            <person name="Griggs A."/>
            <person name="Gujja S."/>
            <person name="Hansen M."/>
            <person name="Howarth C."/>
            <person name="Imamovic A."/>
            <person name="Larimer J."/>
            <person name="McCowan C."/>
            <person name="Murphy C."/>
            <person name="Pearson M."/>
            <person name="Priest M."/>
            <person name="Roberts A."/>
            <person name="Saif S."/>
            <person name="Shea T."/>
            <person name="Sykes S."/>
            <person name="Wortman J."/>
            <person name="Nusbaum C."/>
            <person name="Birren B."/>
        </authorList>
    </citation>
    <scope>NUCLEOTIDE SEQUENCE [LARGE SCALE GENOMIC DNA]</scope>
    <source>
        <strain evidence="2">CBS 10118</strain>
    </source>
</reference>
<organism evidence="2">
    <name type="scientific">Kwoniella bestiolae CBS 10118</name>
    <dbReference type="NCBI Taxonomy" id="1296100"/>
    <lineage>
        <taxon>Eukaryota</taxon>
        <taxon>Fungi</taxon>
        <taxon>Dikarya</taxon>
        <taxon>Basidiomycota</taxon>
        <taxon>Agaricomycotina</taxon>
        <taxon>Tremellomycetes</taxon>
        <taxon>Tremellales</taxon>
        <taxon>Cryptococcaceae</taxon>
        <taxon>Kwoniella</taxon>
    </lineage>
</organism>
<sequence>MDPSNFDKHQAVDGETTDSHAQLAESTKRLNGYTDKVKDSFIRFGQFRVPKEEVLQTLLDGDDESGASKTARSNWQSSIATQWSKSYFTGDLHTLTALLNESHLRCMELSQNLNGKTVGGSQQPALREELRRSYSAYKIAEESIEKHKSILDKAITLEGWVEEEEEKRRKVRRWQALATEFSKEGEGTVQRPLDMTG</sequence>
<evidence type="ECO:0000313" key="4">
    <source>
        <dbReference type="Proteomes" id="UP000092730"/>
    </source>
</evidence>
<dbReference type="VEuPathDB" id="FungiDB:I302_04757"/>
<reference evidence="3" key="2">
    <citation type="submission" date="2013-07" db="EMBL/GenBank/DDBJ databases">
        <authorList>
            <consortium name="The Broad Institute Genome Sequencing Platform"/>
            <person name="Cuomo C."/>
            <person name="Litvintseva A."/>
            <person name="Chen Y."/>
            <person name="Heitman J."/>
            <person name="Sun S."/>
            <person name="Springer D."/>
            <person name="Dromer F."/>
            <person name="Young S.K."/>
            <person name="Zeng Q."/>
            <person name="Gargeya S."/>
            <person name="Fitzgerald M."/>
            <person name="Abouelleil A."/>
            <person name="Alvarado L."/>
            <person name="Berlin A.M."/>
            <person name="Chapman S.B."/>
            <person name="Dewar J."/>
            <person name="Goldberg J."/>
            <person name="Griggs A."/>
            <person name="Gujja S."/>
            <person name="Hansen M."/>
            <person name="Howarth C."/>
            <person name="Imamovic A."/>
            <person name="Larimer J."/>
            <person name="McCowan C."/>
            <person name="Murphy C."/>
            <person name="Pearson M."/>
            <person name="Priest M."/>
            <person name="Roberts A."/>
            <person name="Saif S."/>
            <person name="Shea T."/>
            <person name="Sykes S."/>
            <person name="Wortman J."/>
            <person name="Nusbaum C."/>
            <person name="Birren B."/>
        </authorList>
    </citation>
    <scope>NUCLEOTIDE SEQUENCE</scope>
    <source>
        <strain evidence="3">CBS 10118</strain>
    </source>
</reference>
<dbReference type="GeneID" id="30209156"/>
<reference evidence="2" key="3">
    <citation type="submission" date="2014-01" db="EMBL/GenBank/DDBJ databases">
        <title>Evolution of pathogenesis and genome organization in the Tremellales.</title>
        <authorList>
            <person name="Cuomo C."/>
            <person name="Litvintseva A."/>
            <person name="Heitman J."/>
            <person name="Chen Y."/>
            <person name="Sun S."/>
            <person name="Springer D."/>
            <person name="Dromer F."/>
            <person name="Young S."/>
            <person name="Zeng Q."/>
            <person name="Chapman S."/>
            <person name="Gujja S."/>
            <person name="Saif S."/>
            <person name="Birren B."/>
        </authorList>
    </citation>
    <scope>NUCLEOTIDE SEQUENCE</scope>
    <source>
        <strain evidence="2">CBS 10118</strain>
    </source>
</reference>
<name>A0A1B9G1P7_9TREE</name>